<evidence type="ECO:0000259" key="1">
    <source>
        <dbReference type="Pfam" id="PF12965"/>
    </source>
</evidence>
<evidence type="ECO:0000313" key="3">
    <source>
        <dbReference type="Proteomes" id="UP000222310"/>
    </source>
</evidence>
<name>A0A9Q5Z4N9_NOSLI</name>
<dbReference type="RefSeq" id="WP_099084376.1">
    <property type="nucleotide sequence ID" value="NZ_LAHD01000202.1"/>
</dbReference>
<proteinExistence type="predicted"/>
<dbReference type="AlphaFoldDB" id="A0A9Q5Z4N9"/>
<comment type="caution">
    <text evidence="2">The sequence shown here is derived from an EMBL/GenBank/DDBJ whole genome shotgun (WGS) entry which is preliminary data.</text>
</comment>
<sequence length="267" mass="30068">MKNNNITLPVAAHHLAEWTERSGVSEEIAALNIESLTADELNARVKPKYPIQTPGWWCRGVNWRNGQPMGMFYGQAKPDVEHVIDPNKKPAKYMTASGMEPDAIFLRMPDKDYWAKVYADESIVRVWTEGVKKAAAGLTLMLATIALTGVWNWGKDGKLAPEVERWAQPGTKHIIAFDSDYRDKPSCRQAIIKFAKLLAAKGCEVLIATWTKEHKGMDDFIVANGDDAFHEALANAETVKQWEKQFKKSPDDNTEKNPPADRICWML</sequence>
<accession>A0A9Q5Z4N9</accession>
<reference evidence="2 3" key="1">
    <citation type="submission" date="2015-02" db="EMBL/GenBank/DDBJ databases">
        <title>Nostoc linckia genome annotation.</title>
        <authorList>
            <person name="Zhou Z."/>
        </authorList>
    </citation>
    <scope>NUCLEOTIDE SEQUENCE [LARGE SCALE GENOMIC DNA]</scope>
    <source>
        <strain evidence="3">z8</strain>
    </source>
</reference>
<dbReference type="Gene3D" id="3.40.1360.10">
    <property type="match status" value="1"/>
</dbReference>
<dbReference type="Proteomes" id="UP000222310">
    <property type="component" value="Unassembled WGS sequence"/>
</dbReference>
<dbReference type="InterPro" id="IPR024385">
    <property type="entry name" value="DUF3854"/>
</dbReference>
<dbReference type="Pfam" id="PF12965">
    <property type="entry name" value="DUF3854"/>
    <property type="match status" value="1"/>
</dbReference>
<gene>
    <name evidence="2" type="ORF">VF08_36005</name>
</gene>
<feature type="domain" description="DUF3854" evidence="1">
    <location>
        <begin position="113"/>
        <end position="227"/>
    </location>
</feature>
<organism evidence="2 3">
    <name type="scientific">Nostoc linckia z8</name>
    <dbReference type="NCBI Taxonomy" id="1628746"/>
    <lineage>
        <taxon>Bacteria</taxon>
        <taxon>Bacillati</taxon>
        <taxon>Cyanobacteriota</taxon>
        <taxon>Cyanophyceae</taxon>
        <taxon>Nostocales</taxon>
        <taxon>Nostocaceae</taxon>
        <taxon>Nostoc</taxon>
    </lineage>
</organism>
<protein>
    <recommendedName>
        <fullName evidence="1">DUF3854 domain-containing protein</fullName>
    </recommendedName>
</protein>
<evidence type="ECO:0000313" key="2">
    <source>
        <dbReference type="EMBL" id="PHJ93043.1"/>
    </source>
</evidence>
<dbReference type="EMBL" id="LAHD01000202">
    <property type="protein sequence ID" value="PHJ93043.1"/>
    <property type="molecule type" value="Genomic_DNA"/>
</dbReference>